<comment type="caution">
    <text evidence="7">The sequence shown here is derived from an EMBL/GenBank/DDBJ whole genome shotgun (WGS) entry which is preliminary data.</text>
</comment>
<dbReference type="InterPro" id="IPR036328">
    <property type="entry name" value="MliC_sf"/>
</dbReference>
<dbReference type="EMBL" id="LHPH01000011">
    <property type="protein sequence ID" value="KPH62886.1"/>
    <property type="molecule type" value="Genomic_DNA"/>
</dbReference>
<dbReference type="Gene3D" id="2.40.128.200">
    <property type="match status" value="1"/>
</dbReference>
<evidence type="ECO:0000256" key="1">
    <source>
        <dbReference type="ARBA" id="ARBA00022729"/>
    </source>
</evidence>
<dbReference type="SUPFAM" id="SSF141488">
    <property type="entry name" value="YdhA-like"/>
    <property type="match status" value="1"/>
</dbReference>
<gene>
    <name evidence="7" type="ORF">ADS77_10885</name>
</gene>
<evidence type="ECO:0000313" key="8">
    <source>
        <dbReference type="Proteomes" id="UP000037848"/>
    </source>
</evidence>
<keyword evidence="1 5" id="KW-0732">Signal</keyword>
<organism evidence="7 8">
    <name type="scientific">Pseudoalteromonas porphyrae</name>
    <dbReference type="NCBI Taxonomy" id="187330"/>
    <lineage>
        <taxon>Bacteria</taxon>
        <taxon>Pseudomonadati</taxon>
        <taxon>Pseudomonadota</taxon>
        <taxon>Gammaproteobacteria</taxon>
        <taxon>Alteromonadales</taxon>
        <taxon>Pseudoalteromonadaceae</taxon>
        <taxon>Pseudoalteromonas</taxon>
    </lineage>
</organism>
<evidence type="ECO:0000313" key="7">
    <source>
        <dbReference type="EMBL" id="KPH62886.1"/>
    </source>
</evidence>
<feature type="signal peptide" evidence="5">
    <location>
        <begin position="1"/>
        <end position="19"/>
    </location>
</feature>
<name>A0A0N1EKI9_9GAMM</name>
<reference evidence="7 8" key="1">
    <citation type="submission" date="2015-08" db="EMBL/GenBank/DDBJ databases">
        <title>Draft Genome Sequence of Pseudoalteromonas porphyrae UCD-SED14.</title>
        <authorList>
            <person name="Coil D.A."/>
            <person name="Jospin G."/>
            <person name="Lee R.D."/>
            <person name="Eisen J.A."/>
        </authorList>
    </citation>
    <scope>NUCLEOTIDE SEQUENCE [LARGE SCALE GENOMIC DNA]</scope>
    <source>
        <strain evidence="7 8">UCD-SED14</strain>
    </source>
</reference>
<protein>
    <recommendedName>
        <fullName evidence="6">C-type lysozyme inhibitor domain-containing protein</fullName>
    </recommendedName>
</protein>
<dbReference type="PROSITE" id="PS51257">
    <property type="entry name" value="PROKAR_LIPOPROTEIN"/>
    <property type="match status" value="1"/>
</dbReference>
<evidence type="ECO:0000259" key="6">
    <source>
        <dbReference type="Pfam" id="PF09864"/>
    </source>
</evidence>
<keyword evidence="2" id="KW-0472">Membrane</keyword>
<dbReference type="OrthoDB" id="5588236at2"/>
<evidence type="ECO:0000256" key="5">
    <source>
        <dbReference type="SAM" id="SignalP"/>
    </source>
</evidence>
<dbReference type="Proteomes" id="UP000037848">
    <property type="component" value="Unassembled WGS sequence"/>
</dbReference>
<keyword evidence="8" id="KW-1185">Reference proteome</keyword>
<proteinExistence type="predicted"/>
<keyword evidence="3" id="KW-0564">Palmitate</keyword>
<dbReference type="Pfam" id="PF09864">
    <property type="entry name" value="MliC"/>
    <property type="match status" value="1"/>
</dbReference>
<accession>A0A0N1EKI9</accession>
<evidence type="ECO:0000256" key="2">
    <source>
        <dbReference type="ARBA" id="ARBA00023136"/>
    </source>
</evidence>
<evidence type="ECO:0000256" key="4">
    <source>
        <dbReference type="ARBA" id="ARBA00023288"/>
    </source>
</evidence>
<feature type="chain" id="PRO_5005870443" description="C-type lysozyme inhibitor domain-containing protein" evidence="5">
    <location>
        <begin position="20"/>
        <end position="95"/>
    </location>
</feature>
<sequence>MYKALLLTTSLLITLSACTQQENIDTFTCDSKLNATITNQDEESATLDYNKHQYQLIRQRSASGVKYTNENVLFWTKGKEAMLIIDGNKYHCNLQ</sequence>
<dbReference type="PATRIC" id="fig|187330.3.peg.4305"/>
<dbReference type="STRING" id="187330.AMS58_11655"/>
<keyword evidence="4" id="KW-0449">Lipoprotein</keyword>
<dbReference type="RefSeq" id="WP_054205222.1">
    <property type="nucleotide sequence ID" value="NZ_LHPH01000011.1"/>
</dbReference>
<dbReference type="InterPro" id="IPR018660">
    <property type="entry name" value="MliC"/>
</dbReference>
<dbReference type="AlphaFoldDB" id="A0A0N1EKI9"/>
<evidence type="ECO:0000256" key="3">
    <source>
        <dbReference type="ARBA" id="ARBA00023139"/>
    </source>
</evidence>
<feature type="domain" description="C-type lysozyme inhibitor" evidence="6">
    <location>
        <begin position="27"/>
        <end position="89"/>
    </location>
</feature>